<evidence type="ECO:0000256" key="14">
    <source>
        <dbReference type="SAM" id="MobiDB-lite"/>
    </source>
</evidence>
<dbReference type="PROSITE" id="PS50888">
    <property type="entry name" value="BHLH"/>
    <property type="match status" value="1"/>
</dbReference>
<dbReference type="PANTHER" id="PTHR24186">
    <property type="entry name" value="PROTEIN PHOSPHATASE 1 REGULATORY SUBUNIT"/>
    <property type="match status" value="1"/>
</dbReference>
<dbReference type="SUPFAM" id="SSF48403">
    <property type="entry name" value="Ankyrin repeat"/>
    <property type="match status" value="6"/>
</dbReference>
<evidence type="ECO:0000256" key="6">
    <source>
        <dbReference type="ARBA" id="ARBA00023015"/>
    </source>
</evidence>
<dbReference type="PROSITE" id="PS50088">
    <property type="entry name" value="ANK_REPEAT"/>
    <property type="match status" value="9"/>
</dbReference>
<dbReference type="SUPFAM" id="SSF47459">
    <property type="entry name" value="HLH, helix-loop-helix DNA-binding domain"/>
    <property type="match status" value="1"/>
</dbReference>
<evidence type="ECO:0000256" key="8">
    <source>
        <dbReference type="ARBA" id="ARBA00023125"/>
    </source>
</evidence>
<feature type="region of interest" description="Disordered" evidence="14">
    <location>
        <begin position="1216"/>
        <end position="1238"/>
    </location>
</feature>
<feature type="transmembrane region" description="Helical" evidence="15">
    <location>
        <begin position="1091"/>
        <end position="1115"/>
    </location>
</feature>
<feature type="repeat" description="ANK" evidence="12">
    <location>
        <begin position="957"/>
        <end position="989"/>
    </location>
</feature>
<accession>A0A8S2AXQ7</accession>
<dbReference type="InterPro" id="IPR036638">
    <property type="entry name" value="HLH_DNA-bd_sf"/>
</dbReference>
<feature type="region of interest" description="Disordered" evidence="14">
    <location>
        <begin position="1878"/>
        <end position="1899"/>
    </location>
</feature>
<feature type="repeat" description="ANK" evidence="12">
    <location>
        <begin position="2250"/>
        <end position="2282"/>
    </location>
</feature>
<evidence type="ECO:0000256" key="10">
    <source>
        <dbReference type="ARBA" id="ARBA00023163"/>
    </source>
</evidence>
<dbReference type="Pfam" id="PF00010">
    <property type="entry name" value="HLH"/>
    <property type="match status" value="1"/>
</dbReference>
<evidence type="ECO:0000256" key="7">
    <source>
        <dbReference type="ARBA" id="ARBA00023043"/>
    </source>
</evidence>
<evidence type="ECO:0000256" key="1">
    <source>
        <dbReference type="ARBA" id="ARBA00004123"/>
    </source>
</evidence>
<dbReference type="GO" id="GO:0005886">
    <property type="term" value="C:plasma membrane"/>
    <property type="evidence" value="ECO:0007669"/>
    <property type="project" value="TreeGrafter"/>
</dbReference>
<dbReference type="FunFam" id="4.10.280.10:FF:000165">
    <property type="entry name" value="Transcription factor bHLH104"/>
    <property type="match status" value="1"/>
</dbReference>
<dbReference type="Gene3D" id="4.10.280.10">
    <property type="entry name" value="Helix-loop-helix DNA-binding domain"/>
    <property type="match status" value="1"/>
</dbReference>
<dbReference type="SMART" id="SM00248">
    <property type="entry name" value="ANK"/>
    <property type="match status" value="35"/>
</dbReference>
<dbReference type="GO" id="GO:0005634">
    <property type="term" value="C:nucleus"/>
    <property type="evidence" value="ECO:0007669"/>
    <property type="project" value="UniProtKB-SubCell"/>
</dbReference>
<keyword evidence="10" id="KW-0804">Transcription</keyword>
<feature type="transmembrane region" description="Helical" evidence="15">
    <location>
        <begin position="2422"/>
        <end position="2450"/>
    </location>
</feature>
<feature type="transmembrane region" description="Helical" evidence="15">
    <location>
        <begin position="1051"/>
        <end position="1071"/>
    </location>
</feature>
<keyword evidence="13" id="KW-0175">Coiled coil</keyword>
<evidence type="ECO:0000256" key="3">
    <source>
        <dbReference type="ARBA" id="ARBA00022692"/>
    </source>
</evidence>
<dbReference type="EMBL" id="LR999457">
    <property type="protein sequence ID" value="CAE6196848.1"/>
    <property type="molecule type" value="Genomic_DNA"/>
</dbReference>
<sequence length="2747" mass="302607">MFSNNLCDDLRFEMDSSEADLDRIEAQRSTNVSHDQRNGPYFPMDILGDGATQPTGDTESMPEFLTNLRLSDLFAFCGEDIHMTPEIFSGMSAGNKECLERLKSHGTPMARLKSDTGDSILHLAATWGHLELVKEIVSEYPSLLLEQNSSGQTPLHVAAHGGHTTVVEALVALVTFASARLCNEESERLNPYVLKDKDGNTALHYAIEGHYFEMATCLVNANKDAPFLGNNKGVSSLFVAIDTGDVSLVKEILKIRGNKDLKGKKSNLESKLQGKKHLAHVALLAKSIDVLDVILDEYPNLMYERDRDGWTCLSLAAYIGYYEGVCNLLHRSKESAYLCNNDGSFPIHTAAENGDKRIVKEILRSCPDSKHLLNKLGQNVLHIAAKNGNYWICEMLAYKKDMIHLGVGQDVDGNTPLHLAVMNWNFRSITCLANSSKILKVRNKSGLRARNIAELELKPNYIFEERWTLALLLYAIHVNGFEDVHSLTRPSEPLDSKNNRDYVNTLLLVAALVATMTFAAGFTIPGGFNSSAPNLGRATLATNPTLFIFLLLDILAMQSSVATIDLDRIEAQRSTNMSHDQRNGPYFPMDILGDGATQPTGDTESMPEFLTNLRLSDLFAFCGEDIHMTPEIFSGMSAGNKECLERLKSHGTPMARLKSDTGDSILHLAATWGHLELVKEIVSEYPSLLLEQNSSGQTPLHVAAHGGHTTVVEALVALVTFASARLCNEESERLNPYVLKDKDGNTALHYAIEGHYFEMATCLVNANKDAPFLGNNKGVSSLFVAIDTGDVSLVKEILKIRGNKDLKGKKSNLESKLQGKKHLAHVALLAKSIDVLDVILDEYPNLMYERDRDGWTCLSLAAYIGYYEGVCNLLHRSKESAYLCNNDGSFPIHTAAENGDKRIVKEILRSCPDSKHLLNKLGQNVLHIAAKNGNYWICEMLAYKKDMIHLGVGQDVDGNTPLHLAVMNWNFRSITCLANSSKILKVRNKSGLRARNIAELELKPNYIFEERWTLALLLYAIHVNGFEDVHSLTRPSEPLDSKNNRDYVNTLLLVAALVATMTFAAGFTIPGGFNSSAPNLGRATLATNPTLFIFLLLDILAMQSSVATIGHFSVLEWVIVMFGEMLVIGEGDDGPAINGVAINGIMNGVSSSRRHRKSKFKAYTGSQLLMHHSSSASTSSEADLDIEAQTTTNVSHGQQNGTYSSGGAPLLATNIPRSHDSFQNRGNGATPPTEDTESVPEYLTNLILSDFLAPPGEDVQMSSEIFSEMSGGDGDIASLEQYLGTSIPCLKSNTGDSILHLAATWGHLELVKKIIPKYPRLLLEQNSSGHTPLHLAAHGGHTPVVDVFVETVTFASARLCTELNPYVLKDKDGNTALYYAIEGRHKEMATCLVNANHDAPFLGNNEGISSLYEAVSAGSEYESLVEEILKTIGNEDLDSKLQGNKYLAHVALHAKSIDVLDVILEKYPNLVNERDIDGRTCLSLAAYIGYYEGVCNLLDRPENGVYVCDQDGSFPIHTAAEKGHEKIVKAFLRVCKNSNYLLNKLGQNVLHVVAKNGESSITNFLMIDEETKHLGVGQDVDGNTPLHLAVMNWHFDSITYLASSSDILKLRNKSGLRARDIVELGVKPNYIFHERWTLALLLYAIHKTKFEPVKSLTRPAWPLDPKNNRDYVNTLLLVATLIATVTFAAGFTIPGGVKSSAPHLGRATLATNPTLFIFLLLDILAMQCSVATIGILIWAQSGDPKLIRSSLHVALPLLLIALLCMPLAFLFGVVTAIGHVKWLLVIICIISALFFSWAIFVLGPHVMLQQPYVSPNYAGDFLVTFMEFKDVFGFEMDGSGTDLDRIEAQRPTDVSHGQRNGTYISAGAPLLATNIPRSNDSFQNGGDGATPPTGDTESVPEYLTNLRLSDFFAFPGEDVQMTPEIFSGMSDGKKECLEKLRSQGMPMARLKSNTGDSILHLAATWGHLELVKEIVSECPCLLLEQNSSGQTPLHVAAHGGHTTIVEALVALVTFASARLCNEESERLNPYVLKDTNGNTALHYAIKGSYSEMATCLVNANKDAPFLGNNKGESSLFVAIDTGYVILVKTILKTIGNEDLEEKMSKLDSKLEGKKYLAHAALKAMNKGALDVILDEYPSLMDVRDKDGRTCLSLAAYIGYYEGVCNLLDRSTKCVYVCNNDGSFPIHTAAEKNELFIVKEILRRCPDSKYLLNKLGQNVLHVAAKNGHSWISNWLMINKDTKHLGVGQDVDGNTPLHLAVMNWHFDSITYLANSIEILNLRNKSDLSASDIAQSEVKPNYIFHERWTLALLLYAMHKKGFKYVHSLTRPSEPLDHKNNRDYINTLLLVAALVATVTFAAGFTIPGGFNSDAEKPNLGRATLAKNPTLFIFLLFDILAMQSSVATICTLIWAQLGDPLLIRESLHVALPLLLFSLLCMPMAFLFGVITAIGFPQIISNLFGGDSQMYPSLDDDDFVSDLFCFDQSNGAELDDYTQFGVNLQPDQEDTFPDFVSYGVNLQQEPEEVFSIGAAQLDLSSYNGVLSQEPEHVGQKDCGIVQEDEVEINSGSSGGAVKQEQEHLDDDCSRKRARTGSCSRGGGTKACRERMRREKLNERFMDLSSVLEPGRTPKTDKPAILDDAIRILNQLRDEAHKLEETNQKLLEEIKSLKAEKNELREEKLVLKADKEKTEQQLKSMTVPSSGFMPQIPAAFNHNKMAVYPSYGYMPMWHYMPQSVRDTSRDQELRPPAA</sequence>
<dbReference type="Proteomes" id="UP000682877">
    <property type="component" value="Chromosome 7"/>
</dbReference>
<feature type="transmembrane region" description="Helical" evidence="15">
    <location>
        <begin position="1782"/>
        <end position="1802"/>
    </location>
</feature>
<dbReference type="PROSITE" id="PS50297">
    <property type="entry name" value="ANK_REP_REGION"/>
    <property type="match status" value="7"/>
</dbReference>
<dbReference type="GO" id="GO:0046983">
    <property type="term" value="F:protein dimerization activity"/>
    <property type="evidence" value="ECO:0007669"/>
    <property type="project" value="InterPro"/>
</dbReference>
<feature type="repeat" description="ANK" evidence="12">
    <location>
        <begin position="1328"/>
        <end position="1350"/>
    </location>
</feature>
<evidence type="ECO:0000313" key="18">
    <source>
        <dbReference type="Proteomes" id="UP000682877"/>
    </source>
</evidence>
<dbReference type="Pfam" id="PF00023">
    <property type="entry name" value="Ank"/>
    <property type="match status" value="2"/>
</dbReference>
<feature type="transmembrane region" description="Helical" evidence="15">
    <location>
        <begin position="1751"/>
        <end position="1776"/>
    </location>
</feature>
<reference evidence="17" key="1">
    <citation type="submission" date="2021-01" db="EMBL/GenBank/DDBJ databases">
        <authorList>
            <person name="Bezrukov I."/>
        </authorList>
    </citation>
    <scope>NUCLEOTIDE SEQUENCE</scope>
</reference>
<feature type="compositionally biased region" description="Basic and acidic residues" evidence="14">
    <location>
        <begin position="2573"/>
        <end position="2584"/>
    </location>
</feature>
<feature type="transmembrane region" description="Helical" evidence="15">
    <location>
        <begin position="2386"/>
        <end position="2410"/>
    </location>
</feature>
<organism evidence="17 18">
    <name type="scientific">Arabidopsis arenosa</name>
    <name type="common">Sand rock-cress</name>
    <name type="synonym">Cardaminopsis arenosa</name>
    <dbReference type="NCBI Taxonomy" id="38785"/>
    <lineage>
        <taxon>Eukaryota</taxon>
        <taxon>Viridiplantae</taxon>
        <taxon>Streptophyta</taxon>
        <taxon>Embryophyta</taxon>
        <taxon>Tracheophyta</taxon>
        <taxon>Spermatophyta</taxon>
        <taxon>Magnoliopsida</taxon>
        <taxon>eudicotyledons</taxon>
        <taxon>Gunneridae</taxon>
        <taxon>Pentapetalae</taxon>
        <taxon>rosids</taxon>
        <taxon>malvids</taxon>
        <taxon>Brassicales</taxon>
        <taxon>Brassicaceae</taxon>
        <taxon>Camelineae</taxon>
        <taxon>Arabidopsis</taxon>
    </lineage>
</organism>
<feature type="repeat" description="ANK" evidence="12">
    <location>
        <begin position="1581"/>
        <end position="1613"/>
    </location>
</feature>
<dbReference type="InterPro" id="IPR036770">
    <property type="entry name" value="Ankyrin_rpt-contain_sf"/>
</dbReference>
<dbReference type="GO" id="GO:0003677">
    <property type="term" value="F:DNA binding"/>
    <property type="evidence" value="ECO:0007669"/>
    <property type="project" value="UniProtKB-KW"/>
</dbReference>
<evidence type="ECO:0000256" key="13">
    <source>
        <dbReference type="SAM" id="Coils"/>
    </source>
</evidence>
<evidence type="ECO:0000256" key="9">
    <source>
        <dbReference type="ARBA" id="ARBA00023136"/>
    </source>
</evidence>
<keyword evidence="3 15" id="KW-0812">Transmembrane</keyword>
<feature type="transmembrane region" description="Helical" evidence="15">
    <location>
        <begin position="502"/>
        <end position="524"/>
    </location>
</feature>
<keyword evidence="6" id="KW-0805">Transcription regulation</keyword>
<feature type="transmembrane region" description="Helical" evidence="15">
    <location>
        <begin position="2344"/>
        <end position="2366"/>
    </location>
</feature>
<dbReference type="FunFam" id="1.25.40.20:FF:000515">
    <property type="entry name" value="Ankyrin repeat family protein"/>
    <property type="match status" value="3"/>
</dbReference>
<dbReference type="InterPro" id="IPR011598">
    <property type="entry name" value="bHLH_dom"/>
</dbReference>
<keyword evidence="4" id="KW-0677">Repeat</keyword>
<evidence type="ECO:0000256" key="12">
    <source>
        <dbReference type="PROSITE-ProRule" id="PRU00023"/>
    </source>
</evidence>
<dbReference type="Gene3D" id="1.25.40.20">
    <property type="entry name" value="Ankyrin repeat-containing domain"/>
    <property type="match status" value="7"/>
</dbReference>
<evidence type="ECO:0000256" key="5">
    <source>
        <dbReference type="ARBA" id="ARBA00022989"/>
    </source>
</evidence>
<dbReference type="Pfam" id="PF12796">
    <property type="entry name" value="Ank_2"/>
    <property type="match status" value="9"/>
</dbReference>
<keyword evidence="9 15" id="KW-0472">Membrane</keyword>
<protein>
    <recommendedName>
        <fullName evidence="16">BHLH domain-containing protein</fullName>
    </recommendedName>
</protein>
<feature type="repeat" description="ANK" evidence="12">
    <location>
        <begin position="1511"/>
        <end position="1533"/>
    </location>
</feature>
<evidence type="ECO:0000259" key="16">
    <source>
        <dbReference type="PROSITE" id="PS50888"/>
    </source>
</evidence>
<evidence type="ECO:0000256" key="2">
    <source>
        <dbReference type="ARBA" id="ARBA00004141"/>
    </source>
</evidence>
<feature type="repeat" description="ANK" evidence="12">
    <location>
        <begin position="695"/>
        <end position="716"/>
    </location>
</feature>
<dbReference type="InterPro" id="IPR026961">
    <property type="entry name" value="PGG_dom"/>
</dbReference>
<dbReference type="Pfam" id="PF13962">
    <property type="entry name" value="PGG"/>
    <property type="match status" value="4"/>
</dbReference>
<dbReference type="InterPro" id="IPR002110">
    <property type="entry name" value="Ankyrin_rpt"/>
</dbReference>
<keyword evidence="18" id="KW-1185">Reference proteome</keyword>
<dbReference type="CDD" id="cd11446">
    <property type="entry name" value="bHLH_AtILR3_like"/>
    <property type="match status" value="1"/>
</dbReference>
<keyword evidence="8" id="KW-0238">DNA-binding</keyword>
<evidence type="ECO:0000313" key="17">
    <source>
        <dbReference type="EMBL" id="CAE6196848.1"/>
    </source>
</evidence>
<feature type="domain" description="BHLH" evidence="16">
    <location>
        <begin position="2594"/>
        <end position="2645"/>
    </location>
</feature>
<keyword evidence="11" id="KW-0539">Nucleus</keyword>
<name>A0A8S2AXQ7_ARAAE</name>
<evidence type="ECO:0000256" key="11">
    <source>
        <dbReference type="ARBA" id="ARBA00023242"/>
    </source>
</evidence>
<feature type="transmembrane region" description="Helical" evidence="15">
    <location>
        <begin position="1675"/>
        <end position="1695"/>
    </location>
</feature>
<proteinExistence type="predicted"/>
<dbReference type="PANTHER" id="PTHR24186:SF46">
    <property type="entry name" value="PROTEIN ACCELERATED CELL DEATH 6-LIKE"/>
    <property type="match status" value="1"/>
</dbReference>
<feature type="coiled-coil region" evidence="13">
    <location>
        <begin position="2635"/>
        <end position="2690"/>
    </location>
</feature>
<feature type="repeat" description="ANK" evidence="12">
    <location>
        <begin position="150"/>
        <end position="171"/>
    </location>
</feature>
<feature type="region of interest" description="Disordered" evidence="14">
    <location>
        <begin position="2563"/>
        <end position="2600"/>
    </location>
</feature>
<evidence type="ECO:0000256" key="15">
    <source>
        <dbReference type="SAM" id="Phobius"/>
    </source>
</evidence>
<comment type="subcellular location">
    <subcellularLocation>
        <location evidence="2">Membrane</location>
        <topology evidence="2">Multi-pass membrane protein</topology>
    </subcellularLocation>
    <subcellularLocation>
        <location evidence="1">Nucleus</location>
    </subcellularLocation>
</comment>
<feature type="transmembrane region" description="Helical" evidence="15">
    <location>
        <begin position="1715"/>
        <end position="1739"/>
    </location>
</feature>
<keyword evidence="5 15" id="KW-1133">Transmembrane helix</keyword>
<evidence type="ECO:0000256" key="4">
    <source>
        <dbReference type="ARBA" id="ARBA00022737"/>
    </source>
</evidence>
<feature type="repeat" description="ANK" evidence="12">
    <location>
        <begin position="1988"/>
        <end position="2009"/>
    </location>
</feature>
<dbReference type="SMART" id="SM00353">
    <property type="entry name" value="HLH"/>
    <property type="match status" value="1"/>
</dbReference>
<keyword evidence="7 12" id="KW-0040">ANK repeat</keyword>
<gene>
    <name evidence="17" type="ORF">AARE701A_LOCUS19485</name>
</gene>
<feature type="repeat" description="ANK" evidence="12">
    <location>
        <begin position="412"/>
        <end position="444"/>
    </location>
</feature>